<dbReference type="Gene3D" id="3.40.50.280">
    <property type="entry name" value="Cobalamin-binding domain"/>
    <property type="match status" value="1"/>
</dbReference>
<feature type="domain" description="B12-binding" evidence="1">
    <location>
        <begin position="163"/>
        <end position="285"/>
    </location>
</feature>
<dbReference type="InterPro" id="IPR006158">
    <property type="entry name" value="Cobalamin-bd"/>
</dbReference>
<dbReference type="InterPro" id="IPR036724">
    <property type="entry name" value="Cobalamin-bd_sf"/>
</dbReference>
<accession>A0A255GY12</accession>
<dbReference type="Proteomes" id="UP000216311">
    <property type="component" value="Unassembled WGS sequence"/>
</dbReference>
<reference evidence="2 3" key="1">
    <citation type="submission" date="2017-07" db="EMBL/GenBank/DDBJ databases">
        <title>Draft whole genome sequences of clinical Proprionibacteriaceae strains.</title>
        <authorList>
            <person name="Bernier A.-M."/>
            <person name="Bernard K."/>
            <person name="Domingo M.-C."/>
        </authorList>
    </citation>
    <scope>NUCLEOTIDE SEQUENCE [LARGE SCALE GENOMIC DNA]</scope>
    <source>
        <strain evidence="2 3">NML 130396</strain>
    </source>
</reference>
<dbReference type="SUPFAM" id="SSF52242">
    <property type="entry name" value="Cobalamin (vitamin B12)-binding domain"/>
    <property type="match status" value="1"/>
</dbReference>
<keyword evidence="3" id="KW-1185">Reference proteome</keyword>
<dbReference type="EMBL" id="NMVQ01000029">
    <property type="protein sequence ID" value="OYO19806.1"/>
    <property type="molecule type" value="Genomic_DNA"/>
</dbReference>
<comment type="caution">
    <text evidence="2">The sequence shown here is derived from an EMBL/GenBank/DDBJ whole genome shotgun (WGS) entry which is preliminary data.</text>
</comment>
<dbReference type="GO" id="GO:0046872">
    <property type="term" value="F:metal ion binding"/>
    <property type="evidence" value="ECO:0007669"/>
    <property type="project" value="InterPro"/>
</dbReference>
<dbReference type="AlphaFoldDB" id="A0A255GY12"/>
<dbReference type="Gene3D" id="1.10.1240.10">
    <property type="entry name" value="Methionine synthase domain"/>
    <property type="match status" value="1"/>
</dbReference>
<proteinExistence type="predicted"/>
<organism evidence="2 3">
    <name type="scientific">Enemella dayhoffiae</name>
    <dbReference type="NCBI Taxonomy" id="2016507"/>
    <lineage>
        <taxon>Bacteria</taxon>
        <taxon>Bacillati</taxon>
        <taxon>Actinomycetota</taxon>
        <taxon>Actinomycetes</taxon>
        <taxon>Propionibacteriales</taxon>
        <taxon>Propionibacteriaceae</taxon>
        <taxon>Enemella</taxon>
    </lineage>
</organism>
<name>A0A255GY12_9ACTN</name>
<dbReference type="InterPro" id="IPR036594">
    <property type="entry name" value="Meth_synthase_dom"/>
</dbReference>
<evidence type="ECO:0000313" key="2">
    <source>
        <dbReference type="EMBL" id="OYO19806.1"/>
    </source>
</evidence>
<evidence type="ECO:0000313" key="3">
    <source>
        <dbReference type="Proteomes" id="UP000216311"/>
    </source>
</evidence>
<gene>
    <name evidence="2" type="ORF">CGZ93_12640</name>
</gene>
<dbReference type="Pfam" id="PF02310">
    <property type="entry name" value="B12-binding"/>
    <property type="match status" value="1"/>
</dbReference>
<dbReference type="GO" id="GO:0031419">
    <property type="term" value="F:cobalamin binding"/>
    <property type="evidence" value="ECO:0007669"/>
    <property type="project" value="InterPro"/>
</dbReference>
<evidence type="ECO:0000259" key="1">
    <source>
        <dbReference type="PROSITE" id="PS51332"/>
    </source>
</evidence>
<dbReference type="PROSITE" id="PS51332">
    <property type="entry name" value="B12_BINDING"/>
    <property type="match status" value="1"/>
</dbReference>
<sequence length="285" mass="30640">MASIAQVADMAAVPSLQLLRWIHQYGLLENRGGLGMFIDDDNVVRLLRMSELVARGVPEAEAVQEVRGLGLAGTPELPHRGSELVARGHAGDVAALEELLLSRLPRPTFEEHVDRWLMPELRRVGEAWASDEMTTQQEEFVSSGVLAHLYARLREPAHAPLPMRSVVLGLPAGQYHEIPVLTMALALHLRGIRVHYLGAAVPKRDWVSTVIREGATAVVLAARSPSAARAATDLTNALAKVAPGCSAWVGGSHCDRVRNALCTPDSFQQAAQQIADSLGEASVAG</sequence>
<protein>
    <recommendedName>
        <fullName evidence="1">B12-binding domain-containing protein</fullName>
    </recommendedName>
</protein>